<dbReference type="Proteomes" id="UP001234178">
    <property type="component" value="Unassembled WGS sequence"/>
</dbReference>
<sequence>MTLVEQMKVGVREKEKWPHGITNIPTRSDSGIGRRLRTSKQNKRMDKLKHEVQRCARSHARSEAAFVRRQGRAFTSIHTRIQHEINIQRVNTWLTVRYVREPLLLSIVRKGVLRCATRNLKEQSEMRRAELQTSTAAVNCLKETLPRHLSEDTLLLPTESSQQLERTFNL</sequence>
<accession>A0ABQ9ZUG1</accession>
<reference evidence="1 2" key="1">
    <citation type="journal article" date="2023" name="Nucleic Acids Res.">
        <title>The hologenome of Daphnia magna reveals possible DNA methylation and microbiome-mediated evolution of the host genome.</title>
        <authorList>
            <person name="Chaturvedi A."/>
            <person name="Li X."/>
            <person name="Dhandapani V."/>
            <person name="Marshall H."/>
            <person name="Kissane S."/>
            <person name="Cuenca-Cambronero M."/>
            <person name="Asole G."/>
            <person name="Calvet F."/>
            <person name="Ruiz-Romero M."/>
            <person name="Marangio P."/>
            <person name="Guigo R."/>
            <person name="Rago D."/>
            <person name="Mirbahai L."/>
            <person name="Eastwood N."/>
            <person name="Colbourne J.K."/>
            <person name="Zhou J."/>
            <person name="Mallon E."/>
            <person name="Orsini L."/>
        </authorList>
    </citation>
    <scope>NUCLEOTIDE SEQUENCE [LARGE SCALE GENOMIC DNA]</scope>
    <source>
        <strain evidence="1">LRV0_1</strain>
    </source>
</reference>
<name>A0ABQ9ZUG1_9CRUS</name>
<proteinExistence type="predicted"/>
<organism evidence="1 2">
    <name type="scientific">Daphnia magna</name>
    <dbReference type="NCBI Taxonomy" id="35525"/>
    <lineage>
        <taxon>Eukaryota</taxon>
        <taxon>Metazoa</taxon>
        <taxon>Ecdysozoa</taxon>
        <taxon>Arthropoda</taxon>
        <taxon>Crustacea</taxon>
        <taxon>Branchiopoda</taxon>
        <taxon>Diplostraca</taxon>
        <taxon>Cladocera</taxon>
        <taxon>Anomopoda</taxon>
        <taxon>Daphniidae</taxon>
        <taxon>Daphnia</taxon>
    </lineage>
</organism>
<keyword evidence="2" id="KW-1185">Reference proteome</keyword>
<protein>
    <submittedName>
        <fullName evidence="1">Uncharacterized protein</fullName>
    </submittedName>
</protein>
<evidence type="ECO:0000313" key="1">
    <source>
        <dbReference type="EMBL" id="KAK4016563.1"/>
    </source>
</evidence>
<comment type="caution">
    <text evidence="1">The sequence shown here is derived from an EMBL/GenBank/DDBJ whole genome shotgun (WGS) entry which is preliminary data.</text>
</comment>
<evidence type="ECO:0000313" key="2">
    <source>
        <dbReference type="Proteomes" id="UP001234178"/>
    </source>
</evidence>
<dbReference type="EMBL" id="JAOYFB010000005">
    <property type="protein sequence ID" value="KAK4016563.1"/>
    <property type="molecule type" value="Genomic_DNA"/>
</dbReference>
<gene>
    <name evidence="1" type="ORF">OUZ56_031523</name>
</gene>